<reference evidence="2 3" key="1">
    <citation type="submission" date="2015-11" db="EMBL/GenBank/DDBJ databases">
        <title>Genomic analysis of 38 Legionella species identifies large and diverse effector repertoires.</title>
        <authorList>
            <person name="Burstein D."/>
            <person name="Amaro F."/>
            <person name="Zusman T."/>
            <person name="Lifshitz Z."/>
            <person name="Cohen O."/>
            <person name="Gilbert J.A."/>
            <person name="Pupko T."/>
            <person name="Shuman H.A."/>
            <person name="Segal G."/>
        </authorList>
    </citation>
    <scope>NUCLEOTIDE SEQUENCE [LARGE SCALE GENOMIC DNA]</scope>
    <source>
        <strain evidence="2 3">ATCC 49751</strain>
    </source>
</reference>
<dbReference type="InterPro" id="IPR011644">
    <property type="entry name" value="Heme_NO-bd"/>
</dbReference>
<dbReference type="GO" id="GO:0020037">
    <property type="term" value="F:heme binding"/>
    <property type="evidence" value="ECO:0007669"/>
    <property type="project" value="InterPro"/>
</dbReference>
<dbReference type="Gene3D" id="3.90.1520.10">
    <property type="entry name" value="H-NOX domain"/>
    <property type="match status" value="1"/>
</dbReference>
<evidence type="ECO:0000313" key="2">
    <source>
        <dbReference type="EMBL" id="KTD15987.1"/>
    </source>
</evidence>
<sequence>MVGLIQKILFAMIKDIKGEEGVKKLKQLARIPLDKSFQMNLVYSDEEWQRLYAAAHELLQLNEEEVVTAYADYFGKDAIQRFPTWFQMSNNSYEFLSIQPVIHNCFATSNADASTRQAINDKFRVEKSPKKLITHYRSPNKLCSLYKALANWVINYYHDEAQIEEKKCLKLGDDECEIHVQWTKLRNWHAL</sequence>
<dbReference type="STRING" id="45067.Llan_2575"/>
<organism evidence="2 3">
    <name type="scientific">Legionella lansingensis</name>
    <dbReference type="NCBI Taxonomy" id="45067"/>
    <lineage>
        <taxon>Bacteria</taxon>
        <taxon>Pseudomonadati</taxon>
        <taxon>Pseudomonadota</taxon>
        <taxon>Gammaproteobacteria</taxon>
        <taxon>Legionellales</taxon>
        <taxon>Legionellaceae</taxon>
        <taxon>Legionella</taxon>
    </lineage>
</organism>
<dbReference type="InterPro" id="IPR038158">
    <property type="entry name" value="H-NOX_domain_sf"/>
</dbReference>
<keyword evidence="3" id="KW-1185">Reference proteome</keyword>
<dbReference type="Pfam" id="PF07700">
    <property type="entry name" value="HNOB"/>
    <property type="match status" value="1"/>
</dbReference>
<gene>
    <name evidence="2" type="ORF">Llan_2575</name>
</gene>
<proteinExistence type="predicted"/>
<dbReference type="EMBL" id="LNYI01000064">
    <property type="protein sequence ID" value="KTD15987.1"/>
    <property type="molecule type" value="Genomic_DNA"/>
</dbReference>
<evidence type="ECO:0000313" key="3">
    <source>
        <dbReference type="Proteomes" id="UP000054869"/>
    </source>
</evidence>
<comment type="caution">
    <text evidence="2">The sequence shown here is derived from an EMBL/GenBank/DDBJ whole genome shotgun (WGS) entry which is preliminary data.</text>
</comment>
<dbReference type="eggNOG" id="ENOG50349MM">
    <property type="taxonomic scope" value="Bacteria"/>
</dbReference>
<protein>
    <submittedName>
        <fullName evidence="2">Guanylate cyclase</fullName>
    </submittedName>
</protein>
<dbReference type="AlphaFoldDB" id="A0A0W0V779"/>
<dbReference type="PATRIC" id="fig|45067.4.peg.2707"/>
<feature type="domain" description="Heme NO-binding" evidence="1">
    <location>
        <begin position="3"/>
        <end position="164"/>
    </location>
</feature>
<name>A0A0W0V779_9GAMM</name>
<dbReference type="SUPFAM" id="SSF111126">
    <property type="entry name" value="Ligand-binding domain in the NO signalling and Golgi transport"/>
    <property type="match status" value="1"/>
</dbReference>
<evidence type="ECO:0000259" key="1">
    <source>
        <dbReference type="Pfam" id="PF07700"/>
    </source>
</evidence>
<dbReference type="Proteomes" id="UP000054869">
    <property type="component" value="Unassembled WGS sequence"/>
</dbReference>
<dbReference type="OrthoDB" id="7266652at2"/>
<accession>A0A0W0V779</accession>
<dbReference type="InterPro" id="IPR024096">
    <property type="entry name" value="NO_sig/Golgi_transp_ligand-bd"/>
</dbReference>
<dbReference type="RefSeq" id="WP_028372776.1">
    <property type="nucleotide sequence ID" value="NZ_CAAAJD010000018.1"/>
</dbReference>